<dbReference type="Gene3D" id="1.25.40.10">
    <property type="entry name" value="Tetratricopeptide repeat domain"/>
    <property type="match status" value="1"/>
</dbReference>
<feature type="compositionally biased region" description="Polar residues" evidence="4">
    <location>
        <begin position="44"/>
        <end position="63"/>
    </location>
</feature>
<name>A0A914W3J8_9BILA</name>
<dbReference type="InterPro" id="IPR013105">
    <property type="entry name" value="TPR_2"/>
</dbReference>
<feature type="repeat" description="TPR" evidence="3">
    <location>
        <begin position="77"/>
        <end position="110"/>
    </location>
</feature>
<dbReference type="InterPro" id="IPR019734">
    <property type="entry name" value="TPR_rpt"/>
</dbReference>
<proteinExistence type="predicted"/>
<reference evidence="6" key="1">
    <citation type="submission" date="2022-11" db="UniProtKB">
        <authorList>
            <consortium name="WormBaseParasite"/>
        </authorList>
    </citation>
    <scope>IDENTIFICATION</scope>
</reference>
<evidence type="ECO:0000313" key="6">
    <source>
        <dbReference type="WBParaSite" id="PSAMB.scaffold3150size19460.g20613.t1"/>
    </source>
</evidence>
<feature type="region of interest" description="Disordered" evidence="4">
    <location>
        <begin position="1"/>
        <end position="68"/>
    </location>
</feature>
<evidence type="ECO:0000256" key="2">
    <source>
        <dbReference type="ARBA" id="ARBA00022803"/>
    </source>
</evidence>
<organism evidence="5 6">
    <name type="scientific">Plectus sambesii</name>
    <dbReference type="NCBI Taxonomy" id="2011161"/>
    <lineage>
        <taxon>Eukaryota</taxon>
        <taxon>Metazoa</taxon>
        <taxon>Ecdysozoa</taxon>
        <taxon>Nematoda</taxon>
        <taxon>Chromadorea</taxon>
        <taxon>Plectida</taxon>
        <taxon>Plectina</taxon>
        <taxon>Plectoidea</taxon>
        <taxon>Plectidae</taxon>
        <taxon>Plectus</taxon>
    </lineage>
</organism>
<dbReference type="PANTHER" id="PTHR47678">
    <property type="entry name" value="TETRATRICOPEPTIDE REPEAT PROTEIN 31"/>
    <property type="match status" value="1"/>
</dbReference>
<dbReference type="SUPFAM" id="SSF48452">
    <property type="entry name" value="TPR-like"/>
    <property type="match status" value="1"/>
</dbReference>
<dbReference type="PANTHER" id="PTHR47678:SF4">
    <property type="entry name" value="SHOCK PROTEIN 70 (HSP70)-INTERACTING PROTEIN, PUTATIVE-RELATED"/>
    <property type="match status" value="1"/>
</dbReference>
<dbReference type="WBParaSite" id="PSAMB.scaffold3150size19460.g20613.t1">
    <property type="protein sequence ID" value="PSAMB.scaffold3150size19460.g20613.t1"/>
    <property type="gene ID" value="PSAMB.scaffold3150size19460.g20613"/>
</dbReference>
<keyword evidence="1" id="KW-0677">Repeat</keyword>
<dbReference type="Pfam" id="PF07719">
    <property type="entry name" value="TPR_2"/>
    <property type="match status" value="1"/>
</dbReference>
<evidence type="ECO:0000256" key="3">
    <source>
        <dbReference type="PROSITE-ProRule" id="PRU00339"/>
    </source>
</evidence>
<dbReference type="AlphaFoldDB" id="A0A914W3J8"/>
<protein>
    <submittedName>
        <fullName evidence="6">Uncharacterized protein</fullName>
    </submittedName>
</protein>
<evidence type="ECO:0000256" key="1">
    <source>
        <dbReference type="ARBA" id="ARBA00022737"/>
    </source>
</evidence>
<evidence type="ECO:0000256" key="4">
    <source>
        <dbReference type="SAM" id="MobiDB-lite"/>
    </source>
</evidence>
<dbReference type="Pfam" id="PF13181">
    <property type="entry name" value="TPR_8"/>
    <property type="match status" value="1"/>
</dbReference>
<keyword evidence="2 3" id="KW-0802">TPR repeat</keyword>
<dbReference type="Proteomes" id="UP000887566">
    <property type="component" value="Unplaced"/>
</dbReference>
<keyword evidence="5" id="KW-1185">Reference proteome</keyword>
<evidence type="ECO:0000313" key="5">
    <source>
        <dbReference type="Proteomes" id="UP000887566"/>
    </source>
</evidence>
<accession>A0A914W3J8</accession>
<dbReference type="SMART" id="SM00028">
    <property type="entry name" value="TPR"/>
    <property type="match status" value="3"/>
</dbReference>
<sequence>MKSKSKRGMMKKEPTLAGEEGLDPSSAFVHMAVKNRNSAGGGTTSPQQTPQAVSSRSLSSPTNHDFESPVPQHVVLAQGLAHEGNIMFGQRNYHEAVRLFTEAIKLDPQEVRFFGNRAFCREILGEFNGALEDADTALSIQPSWTKGLYRRGCALEGLNRLEEAERTFDHLLRLDAECPEAKKARQRVMAKQLMQLGFSVEQSEAAALHYNSVKTAAESLTATRLSSSSALSEVFDSDDEEAMLTDCWSKSSTCSSSGRSSAHVLPVNSTSPPIAEQQNVDPLLDWKNPLHWPTLWVGNLGPATTEKIISQMFTK</sequence>
<dbReference type="InterPro" id="IPR011990">
    <property type="entry name" value="TPR-like_helical_dom_sf"/>
</dbReference>
<dbReference type="PROSITE" id="PS50005">
    <property type="entry name" value="TPR"/>
    <property type="match status" value="1"/>
</dbReference>